<protein>
    <submittedName>
        <fullName evidence="2">Uncharacterized protein</fullName>
    </submittedName>
</protein>
<sequence>MGVADSEGTMGTSSSNRKRRKPKQQQPDSETLTEPRPESAQLPILWILSMDQGVIAIGGLKSCILMCNSFRLCICTLDLNNTSVKLCNSFLSLNVILDVKCMYCISFESLCKVM</sequence>
<reference evidence="2" key="1">
    <citation type="journal article" date="2013" name="J. Plant Res.">
        <title>Effect of fungi and light on seed germination of three Opuntia species from semiarid lands of central Mexico.</title>
        <authorList>
            <person name="Delgado-Sanchez P."/>
            <person name="Jimenez-Bremont J.F."/>
            <person name="Guerrero-Gonzalez Mde L."/>
            <person name="Flores J."/>
        </authorList>
    </citation>
    <scope>NUCLEOTIDE SEQUENCE</scope>
    <source>
        <tissue evidence="2">Cladode</tissue>
    </source>
</reference>
<dbReference type="EMBL" id="GISG01026838">
    <property type="protein sequence ID" value="MBA4619809.1"/>
    <property type="molecule type" value="Transcribed_RNA"/>
</dbReference>
<dbReference type="AlphaFoldDB" id="A0A7C9CSG8"/>
<evidence type="ECO:0000256" key="1">
    <source>
        <dbReference type="SAM" id="MobiDB-lite"/>
    </source>
</evidence>
<name>A0A7C9CSG8_OPUST</name>
<feature type="region of interest" description="Disordered" evidence="1">
    <location>
        <begin position="1"/>
        <end position="37"/>
    </location>
</feature>
<reference evidence="2" key="2">
    <citation type="submission" date="2020-07" db="EMBL/GenBank/DDBJ databases">
        <authorList>
            <person name="Vera ALvarez R."/>
            <person name="Arias-Moreno D.M."/>
            <person name="Jimenez-Jacinto V."/>
            <person name="Jimenez-Bremont J.F."/>
            <person name="Swaminathan K."/>
            <person name="Moose S.P."/>
            <person name="Guerrero-Gonzalez M.L."/>
            <person name="Marino-Ramirez L."/>
            <person name="Landsman D."/>
            <person name="Rodriguez-Kessler M."/>
            <person name="Delgado-Sanchez P."/>
        </authorList>
    </citation>
    <scope>NUCLEOTIDE SEQUENCE</scope>
    <source>
        <tissue evidence="2">Cladode</tissue>
    </source>
</reference>
<evidence type="ECO:0000313" key="2">
    <source>
        <dbReference type="EMBL" id="MBA4619809.1"/>
    </source>
</evidence>
<accession>A0A7C9CSG8</accession>
<proteinExistence type="predicted"/>
<organism evidence="2">
    <name type="scientific">Opuntia streptacantha</name>
    <name type="common">Prickly pear cactus</name>
    <name type="synonym">Opuntia cardona</name>
    <dbReference type="NCBI Taxonomy" id="393608"/>
    <lineage>
        <taxon>Eukaryota</taxon>
        <taxon>Viridiplantae</taxon>
        <taxon>Streptophyta</taxon>
        <taxon>Embryophyta</taxon>
        <taxon>Tracheophyta</taxon>
        <taxon>Spermatophyta</taxon>
        <taxon>Magnoliopsida</taxon>
        <taxon>eudicotyledons</taxon>
        <taxon>Gunneridae</taxon>
        <taxon>Pentapetalae</taxon>
        <taxon>Caryophyllales</taxon>
        <taxon>Cactineae</taxon>
        <taxon>Cactaceae</taxon>
        <taxon>Opuntioideae</taxon>
        <taxon>Opuntia</taxon>
    </lineage>
</organism>